<dbReference type="AlphaFoldDB" id="A0A9W8S0E5"/>
<protein>
    <submittedName>
        <fullName evidence="1">Uncharacterized protein</fullName>
    </submittedName>
</protein>
<dbReference type="OrthoDB" id="5419927at2759"/>
<evidence type="ECO:0000313" key="2">
    <source>
        <dbReference type="Proteomes" id="UP001152049"/>
    </source>
</evidence>
<dbReference type="PANTHER" id="PTHR40619:SF3">
    <property type="entry name" value="FUNGAL STAND N-TERMINAL GOODBYE DOMAIN-CONTAINING PROTEIN"/>
    <property type="match status" value="1"/>
</dbReference>
<dbReference type="PANTHER" id="PTHR40619">
    <property type="entry name" value="FUNGAL STAND N-TERMINAL GOODBYE DOMAIN-CONTAINING PROTEIN"/>
    <property type="match status" value="1"/>
</dbReference>
<organism evidence="1 2">
    <name type="scientific">Fusarium torreyae</name>
    <dbReference type="NCBI Taxonomy" id="1237075"/>
    <lineage>
        <taxon>Eukaryota</taxon>
        <taxon>Fungi</taxon>
        <taxon>Dikarya</taxon>
        <taxon>Ascomycota</taxon>
        <taxon>Pezizomycotina</taxon>
        <taxon>Sordariomycetes</taxon>
        <taxon>Hypocreomycetidae</taxon>
        <taxon>Hypocreales</taxon>
        <taxon>Nectriaceae</taxon>
        <taxon>Fusarium</taxon>
    </lineage>
</organism>
<name>A0A9W8S0E5_9HYPO</name>
<reference evidence="1" key="1">
    <citation type="submission" date="2022-09" db="EMBL/GenBank/DDBJ databases">
        <title>Fusarium specimens isolated from Avocado Roots.</title>
        <authorList>
            <person name="Stajich J."/>
            <person name="Roper C."/>
            <person name="Heimlech-Rivalta G."/>
        </authorList>
    </citation>
    <scope>NUCLEOTIDE SEQUENCE</scope>
    <source>
        <strain evidence="1">CF00136</strain>
    </source>
</reference>
<gene>
    <name evidence="1" type="ORF">NW762_007594</name>
</gene>
<evidence type="ECO:0000313" key="1">
    <source>
        <dbReference type="EMBL" id="KAJ4259664.1"/>
    </source>
</evidence>
<dbReference type="EMBL" id="JAOQAZ010000014">
    <property type="protein sequence ID" value="KAJ4259664.1"/>
    <property type="molecule type" value="Genomic_DNA"/>
</dbReference>
<comment type="caution">
    <text evidence="1">The sequence shown here is derived from an EMBL/GenBank/DDBJ whole genome shotgun (WGS) entry which is preliminary data.</text>
</comment>
<sequence>MEAASQEYKAKSENHKIRALHRNHAVAATLTSLTEMIPESDGLSVLRGGLNGIFKLLRKRIENGERILAAFENIPMTFMEACHALSAHPTDEPLRTCVFELYLVVNEQVTKLTEILLRKHKASCKASQDSMTDSSAQKSSRLTMYASVPKRLLKQHPENESAVIDTSLELITRASRKVSIRVSNLATGTMLHILEETRNISQELSTNRLILAKLQEGVDSIQNSQTENIEARYEHQELLIHTFAKRIAQSLQSSLAKSTSHFRQGFGTTQAELRELMWHAQPIVPQLVPDVRGFSVSRSPCK</sequence>
<proteinExistence type="predicted"/>
<dbReference type="Proteomes" id="UP001152049">
    <property type="component" value="Unassembled WGS sequence"/>
</dbReference>
<keyword evidence="2" id="KW-1185">Reference proteome</keyword>
<accession>A0A9W8S0E5</accession>